<dbReference type="OrthoDB" id="6713263at2"/>
<gene>
    <name evidence="1" type="ORF">AOY20_02870</name>
</gene>
<dbReference type="AlphaFoldDB" id="A0A0N9W0M2"/>
<dbReference type="KEGG" id="aei:AOY20_02870"/>
<keyword evidence="2" id="KW-1185">Reference proteome</keyword>
<accession>A0A0N9W0M2</accession>
<organism evidence="1 2">
    <name type="scientific">Acinetobacter equi</name>
    <dbReference type="NCBI Taxonomy" id="1324350"/>
    <lineage>
        <taxon>Bacteria</taxon>
        <taxon>Pseudomonadati</taxon>
        <taxon>Pseudomonadota</taxon>
        <taxon>Gammaproteobacteria</taxon>
        <taxon>Moraxellales</taxon>
        <taxon>Moraxellaceae</taxon>
        <taxon>Acinetobacter</taxon>
    </lineage>
</organism>
<proteinExistence type="predicted"/>
<dbReference type="STRING" id="1324350.AOY20_02870"/>
<dbReference type="Proteomes" id="UP000064939">
    <property type="component" value="Chromosome"/>
</dbReference>
<sequence length="275" mass="32151">MKKVYILLLVLSLAWMIKLSFDVSKMSTQQQNVMQDLHQLENSNSNLNDQMVALQRPDYDVKEVKTIQIQEEKANNDALTRDLIKQQLTLIEFALKQNKPYYALDKIITLGQQLNAYPISIELKDSLEKAIDKDINILKQYVATQDEQNQMIQKVLQQVDLELTLESTNRTLTPAQTQEDHFWRKWLSIESVNKPAKQLTQRPLIMKEAQLRLIMARQILLNDQYNQYQIELNEIIILLQQLPDQKTQKIIKQLENLKKVNKISIPKLTTRTLVG</sequence>
<reference evidence="1 2" key="1">
    <citation type="journal article" date="2015" name="Int. J. Syst. Evol. Microbiol.">
        <title>Acinetobacter equi sp. nov. isolated from horse faeces.</title>
        <authorList>
            <person name="Poppel M.T."/>
            <person name="Skiebe E."/>
            <person name="Laue M."/>
            <person name="Bergmann H."/>
            <person name="Ebersberger I."/>
            <person name="Garn T."/>
            <person name="Fruth A."/>
            <person name="Baumgardt S."/>
            <person name="Busse H.J."/>
            <person name="Wilharm G."/>
        </authorList>
    </citation>
    <scope>NUCLEOTIDE SEQUENCE [LARGE SCALE GENOMIC DNA]</scope>
    <source>
        <strain evidence="1 2">114</strain>
    </source>
</reference>
<protein>
    <submittedName>
        <fullName evidence="1">Uncharacterized protein</fullName>
    </submittedName>
</protein>
<dbReference type="RefSeq" id="WP_054580467.1">
    <property type="nucleotide sequence ID" value="NZ_CP012808.1"/>
</dbReference>
<dbReference type="EMBL" id="CP012808">
    <property type="protein sequence ID" value="ALH94564.1"/>
    <property type="molecule type" value="Genomic_DNA"/>
</dbReference>
<evidence type="ECO:0000313" key="1">
    <source>
        <dbReference type="EMBL" id="ALH94564.1"/>
    </source>
</evidence>
<name>A0A0N9W0M2_9GAMM</name>
<evidence type="ECO:0000313" key="2">
    <source>
        <dbReference type="Proteomes" id="UP000064939"/>
    </source>
</evidence>